<evidence type="ECO:0000313" key="1">
    <source>
        <dbReference type="EMBL" id="TXB98822.1"/>
    </source>
</evidence>
<gene>
    <name evidence="1" type="ORF">FocTR4_00013516</name>
</gene>
<name>A0A5C6SJT1_FUSOC</name>
<dbReference type="EMBL" id="VMNF01000012">
    <property type="protein sequence ID" value="TXB98822.1"/>
    <property type="molecule type" value="Genomic_DNA"/>
</dbReference>
<proteinExistence type="predicted"/>
<protein>
    <submittedName>
        <fullName evidence="1">Uncharacterized protein</fullName>
    </submittedName>
</protein>
<dbReference type="AlphaFoldDB" id="A0A5C6SJT1"/>
<reference evidence="1 2" key="1">
    <citation type="submission" date="2019-07" db="EMBL/GenBank/DDBJ databases">
        <title>The First High-Quality Draft Genome Sequence of the Causal Agent of the Current Panama Disease Epidemic.</title>
        <authorList>
            <person name="Warmington R.J."/>
            <person name="Kay W."/>
            <person name="Jeffries A."/>
            <person name="Bebber D."/>
            <person name="Moore K."/>
            <person name="Studholme D.J."/>
        </authorList>
    </citation>
    <scope>NUCLEOTIDE SEQUENCE [LARGE SCALE GENOMIC DNA]</scope>
    <source>
        <strain evidence="1 2">TR4</strain>
    </source>
</reference>
<organism evidence="1 2">
    <name type="scientific">Fusarium oxysporum f. sp. cubense</name>
    <dbReference type="NCBI Taxonomy" id="61366"/>
    <lineage>
        <taxon>Eukaryota</taxon>
        <taxon>Fungi</taxon>
        <taxon>Dikarya</taxon>
        <taxon>Ascomycota</taxon>
        <taxon>Pezizomycotina</taxon>
        <taxon>Sordariomycetes</taxon>
        <taxon>Hypocreomycetidae</taxon>
        <taxon>Hypocreales</taxon>
        <taxon>Nectriaceae</taxon>
        <taxon>Fusarium</taxon>
        <taxon>Fusarium oxysporum species complex</taxon>
    </lineage>
</organism>
<dbReference type="Proteomes" id="UP000321331">
    <property type="component" value="Unassembled WGS sequence"/>
</dbReference>
<evidence type="ECO:0000313" key="2">
    <source>
        <dbReference type="Proteomes" id="UP000321331"/>
    </source>
</evidence>
<sequence>MRSAALGNIDQGKHQGLHLADLAKYGDEKRSAEFCSFALTKALPHFRSYGRR</sequence>
<accession>A0A5C6SJT1</accession>
<comment type="caution">
    <text evidence="1">The sequence shown here is derived from an EMBL/GenBank/DDBJ whole genome shotgun (WGS) entry which is preliminary data.</text>
</comment>